<sequence length="80" mass="7983">MFRGLFIVGAIAVGIAGAPAAQAAPPTTTTSPSPTTGGSAYYPTCRAACAAGVAPIYRGQPGYRPGLDRDNDGVACEVCH</sequence>
<evidence type="ECO:0000259" key="2">
    <source>
        <dbReference type="SMART" id="SM00894"/>
    </source>
</evidence>
<feature type="signal peptide" evidence="1">
    <location>
        <begin position="1"/>
        <end position="23"/>
    </location>
</feature>
<organism evidence="3 4">
    <name type="scientific">Mycobacterium colombiense CECT 3035</name>
    <dbReference type="NCBI Taxonomy" id="1041522"/>
    <lineage>
        <taxon>Bacteria</taxon>
        <taxon>Bacillati</taxon>
        <taxon>Actinomycetota</taxon>
        <taxon>Actinomycetes</taxon>
        <taxon>Mycobacteriales</taxon>
        <taxon>Mycobacteriaceae</taxon>
        <taxon>Mycobacterium</taxon>
        <taxon>Mycobacterium avium complex (MAC)</taxon>
    </lineage>
</organism>
<dbReference type="SMART" id="SM00894">
    <property type="entry name" value="Excalibur"/>
    <property type="match status" value="1"/>
</dbReference>
<gene>
    <name evidence="3" type="ORF">MCOL_V206285</name>
</gene>
<comment type="caution">
    <text evidence="3">The sequence shown here is derived from an EMBL/GenBank/DDBJ whole genome shotgun (WGS) entry which is preliminary data.</text>
</comment>
<feature type="domain" description="Excalibur calcium-binding" evidence="2">
    <location>
        <begin position="41"/>
        <end position="77"/>
    </location>
</feature>
<name>J5EKM0_9MYCO</name>
<feature type="chain" id="PRO_5003783105" evidence="1">
    <location>
        <begin position="24"/>
        <end position="80"/>
    </location>
</feature>
<evidence type="ECO:0000313" key="3">
    <source>
        <dbReference type="EMBL" id="EJO89774.1"/>
    </source>
</evidence>
<reference evidence="3 4" key="1">
    <citation type="journal article" date="2011" name="J. Bacteriol.">
        <title>Genome sequence of the Mycobacterium colombiense type strain, CECT 3035.</title>
        <authorList>
            <person name="Gonzalez-Perez M."/>
            <person name="Murcia M.I."/>
            <person name="Landsman D."/>
            <person name="Jordan I.K."/>
            <person name="Marino-Ramirez L."/>
        </authorList>
    </citation>
    <scope>NUCLEOTIDE SEQUENCE [LARGE SCALE GENOMIC DNA]</scope>
    <source>
        <strain evidence="3 4">CECT 3035</strain>
    </source>
</reference>
<dbReference type="STRING" id="1041522.GCA_002105755_01819"/>
<dbReference type="EMBL" id="AFVW02000002">
    <property type="protein sequence ID" value="EJO89774.1"/>
    <property type="molecule type" value="Genomic_DNA"/>
</dbReference>
<dbReference type="RefSeq" id="WP_007770436.1">
    <property type="nucleotide sequence ID" value="NZ_AFVW02000002.1"/>
</dbReference>
<evidence type="ECO:0000313" key="4">
    <source>
        <dbReference type="Proteomes" id="UP000006455"/>
    </source>
</evidence>
<evidence type="ECO:0000256" key="1">
    <source>
        <dbReference type="SAM" id="SignalP"/>
    </source>
</evidence>
<keyword evidence="1" id="KW-0732">Signal</keyword>
<dbReference type="eggNOG" id="COG3064">
    <property type="taxonomic scope" value="Bacteria"/>
</dbReference>
<dbReference type="AlphaFoldDB" id="J5EKM0"/>
<dbReference type="OrthoDB" id="4337778at2"/>
<dbReference type="GeneID" id="62614931"/>
<dbReference type="Pfam" id="PF05901">
    <property type="entry name" value="Excalibur"/>
    <property type="match status" value="1"/>
</dbReference>
<protein>
    <submittedName>
        <fullName evidence="3">Excalibur domain family protein</fullName>
    </submittedName>
</protein>
<accession>J5EKM0</accession>
<dbReference type="InterPro" id="IPR008613">
    <property type="entry name" value="Excalibur_Ca-bd_domain"/>
</dbReference>
<dbReference type="Proteomes" id="UP000006455">
    <property type="component" value="Unassembled WGS sequence"/>
</dbReference>
<proteinExistence type="predicted"/>